<accession>A0A9E7I520</accession>
<name>A0A9E7I520_9LILI</name>
<reference evidence="1" key="1">
    <citation type="submission" date="2022-05" db="EMBL/GenBank/DDBJ databases">
        <title>The Musa troglodytarum L. genome provides insights into the mechanism of non-climacteric behaviour and enrichment of carotenoids.</title>
        <authorList>
            <person name="Wang J."/>
        </authorList>
    </citation>
    <scope>NUCLEOTIDE SEQUENCE</scope>
    <source>
        <tissue evidence="1">Leaf</tissue>
    </source>
</reference>
<keyword evidence="2" id="KW-1185">Reference proteome</keyword>
<protein>
    <submittedName>
        <fullName evidence="1">Uncharacterized protein</fullName>
    </submittedName>
</protein>
<dbReference type="EMBL" id="CP097511">
    <property type="protein sequence ID" value="URE45616.1"/>
    <property type="molecule type" value="Genomic_DNA"/>
</dbReference>
<gene>
    <name evidence="1" type="ORF">MUK42_12425</name>
</gene>
<dbReference type="Proteomes" id="UP001055439">
    <property type="component" value="Chromosome 9"/>
</dbReference>
<evidence type="ECO:0000313" key="2">
    <source>
        <dbReference type="Proteomes" id="UP001055439"/>
    </source>
</evidence>
<organism evidence="1 2">
    <name type="scientific">Musa troglodytarum</name>
    <name type="common">fe'i banana</name>
    <dbReference type="NCBI Taxonomy" id="320322"/>
    <lineage>
        <taxon>Eukaryota</taxon>
        <taxon>Viridiplantae</taxon>
        <taxon>Streptophyta</taxon>
        <taxon>Embryophyta</taxon>
        <taxon>Tracheophyta</taxon>
        <taxon>Spermatophyta</taxon>
        <taxon>Magnoliopsida</taxon>
        <taxon>Liliopsida</taxon>
        <taxon>Zingiberales</taxon>
        <taxon>Musaceae</taxon>
        <taxon>Musa</taxon>
    </lineage>
</organism>
<dbReference type="AlphaFoldDB" id="A0A9E7I520"/>
<proteinExistence type="predicted"/>
<evidence type="ECO:0000313" key="1">
    <source>
        <dbReference type="EMBL" id="URE45616.1"/>
    </source>
</evidence>
<sequence length="65" mass="6932">MNLAIKALIDLGVRGDELWGRRRSGRGIVSPAIYFLDPCSAADTAGTGASCPWNDRLCPPIPMST</sequence>